<comment type="caution">
    <text evidence="8">The sequence shown here is derived from an EMBL/GenBank/DDBJ whole genome shotgun (WGS) entry which is preliminary data.</text>
</comment>
<keyword evidence="3" id="KW-0805">Transcription regulation</keyword>
<feature type="compositionally biased region" description="Low complexity" evidence="6">
    <location>
        <begin position="71"/>
        <end position="82"/>
    </location>
</feature>
<dbReference type="GO" id="GO:0008270">
    <property type="term" value="F:zinc ion binding"/>
    <property type="evidence" value="ECO:0007669"/>
    <property type="project" value="InterPro"/>
</dbReference>
<reference evidence="8 9" key="1">
    <citation type="submission" date="2018-06" db="EMBL/GenBank/DDBJ databases">
        <title>Comparative genomics reveals the genomic features of Rhizophagus irregularis, R. cerebriforme, R. diaphanum and Gigaspora rosea, and their symbiotic lifestyle signature.</title>
        <authorList>
            <person name="Morin E."/>
            <person name="San Clemente H."/>
            <person name="Chen E.C.H."/>
            <person name="De La Providencia I."/>
            <person name="Hainaut M."/>
            <person name="Kuo A."/>
            <person name="Kohler A."/>
            <person name="Murat C."/>
            <person name="Tang N."/>
            <person name="Roy S."/>
            <person name="Loubradou J."/>
            <person name="Henrissat B."/>
            <person name="Grigoriev I.V."/>
            <person name="Corradi N."/>
            <person name="Roux C."/>
            <person name="Martin F.M."/>
        </authorList>
    </citation>
    <scope>NUCLEOTIDE SEQUENCE [LARGE SCALE GENOMIC DNA]</scope>
    <source>
        <strain evidence="8 9">DAOM 227022</strain>
    </source>
</reference>
<dbReference type="Gene3D" id="4.10.240.10">
    <property type="entry name" value="Zn(2)-C6 fungal-type DNA-binding domain"/>
    <property type="match status" value="1"/>
</dbReference>
<name>A0A397TJT0_9GLOM</name>
<feature type="compositionally biased region" description="Basic residues" evidence="6">
    <location>
        <begin position="55"/>
        <end position="68"/>
    </location>
</feature>
<protein>
    <recommendedName>
        <fullName evidence="7">Zn(2)-C6 fungal-type domain-containing protein</fullName>
    </recommendedName>
</protein>
<comment type="subcellular location">
    <subcellularLocation>
        <location evidence="1">Nucleus</location>
    </subcellularLocation>
</comment>
<evidence type="ECO:0000256" key="5">
    <source>
        <dbReference type="ARBA" id="ARBA00023242"/>
    </source>
</evidence>
<evidence type="ECO:0000313" key="8">
    <source>
        <dbReference type="EMBL" id="RIA97196.1"/>
    </source>
</evidence>
<evidence type="ECO:0000256" key="2">
    <source>
        <dbReference type="ARBA" id="ARBA00022723"/>
    </source>
</evidence>
<dbReference type="AlphaFoldDB" id="A0A397TJT0"/>
<keyword evidence="2" id="KW-0479">Metal-binding</keyword>
<dbReference type="OrthoDB" id="2260578at2759"/>
<evidence type="ECO:0000256" key="6">
    <source>
        <dbReference type="SAM" id="MobiDB-lite"/>
    </source>
</evidence>
<dbReference type="PANTHER" id="PTHR47338:SF5">
    <property type="entry name" value="ZN(II)2CYS6 TRANSCRIPTION FACTOR (EUROFUNG)"/>
    <property type="match status" value="1"/>
</dbReference>
<dbReference type="Proteomes" id="UP000265703">
    <property type="component" value="Unassembled WGS sequence"/>
</dbReference>
<dbReference type="Pfam" id="PF00172">
    <property type="entry name" value="Zn_clus"/>
    <property type="match status" value="1"/>
</dbReference>
<dbReference type="PROSITE" id="PS00463">
    <property type="entry name" value="ZN2_CY6_FUNGAL_1"/>
    <property type="match status" value="1"/>
</dbReference>
<dbReference type="GO" id="GO:0005634">
    <property type="term" value="C:nucleus"/>
    <property type="evidence" value="ECO:0007669"/>
    <property type="project" value="UniProtKB-SubCell"/>
</dbReference>
<sequence length="130" mass="14696">MKERFKKVSCEGSRVRVTSACMSCKKKKTKCEDNRPCTNCRIHNWECIPTEATKRGPRKVNSQRKKRKGISESSSPSSSSSSSPPPPSSLSSPLEKSMLPTKTEDESFDDMFDVYFDFSENDEATSLKER</sequence>
<feature type="domain" description="Zn(2)-C6 fungal-type" evidence="7">
    <location>
        <begin position="20"/>
        <end position="47"/>
    </location>
</feature>
<dbReference type="SUPFAM" id="SSF57701">
    <property type="entry name" value="Zn2/Cys6 DNA-binding domain"/>
    <property type="match status" value="1"/>
</dbReference>
<dbReference type="PANTHER" id="PTHR47338">
    <property type="entry name" value="ZN(II)2CYS6 TRANSCRIPTION FACTOR (EUROFUNG)-RELATED"/>
    <property type="match status" value="1"/>
</dbReference>
<keyword evidence="9" id="KW-1185">Reference proteome</keyword>
<dbReference type="SMART" id="SM00066">
    <property type="entry name" value="GAL4"/>
    <property type="match status" value="1"/>
</dbReference>
<evidence type="ECO:0000259" key="7">
    <source>
        <dbReference type="PROSITE" id="PS50048"/>
    </source>
</evidence>
<dbReference type="GO" id="GO:0000981">
    <property type="term" value="F:DNA-binding transcription factor activity, RNA polymerase II-specific"/>
    <property type="evidence" value="ECO:0007669"/>
    <property type="project" value="InterPro"/>
</dbReference>
<feature type="region of interest" description="Disordered" evidence="6">
    <location>
        <begin position="51"/>
        <end position="105"/>
    </location>
</feature>
<dbReference type="InterPro" id="IPR036864">
    <property type="entry name" value="Zn2-C6_fun-type_DNA-bd_sf"/>
</dbReference>
<keyword evidence="5" id="KW-0539">Nucleus</keyword>
<evidence type="ECO:0000256" key="1">
    <source>
        <dbReference type="ARBA" id="ARBA00004123"/>
    </source>
</evidence>
<dbReference type="PROSITE" id="PS50048">
    <property type="entry name" value="ZN2_CY6_FUNGAL_2"/>
    <property type="match status" value="1"/>
</dbReference>
<keyword evidence="4" id="KW-0804">Transcription</keyword>
<evidence type="ECO:0000256" key="3">
    <source>
        <dbReference type="ARBA" id="ARBA00023015"/>
    </source>
</evidence>
<proteinExistence type="predicted"/>
<evidence type="ECO:0000256" key="4">
    <source>
        <dbReference type="ARBA" id="ARBA00023163"/>
    </source>
</evidence>
<evidence type="ECO:0000313" key="9">
    <source>
        <dbReference type="Proteomes" id="UP000265703"/>
    </source>
</evidence>
<dbReference type="InterPro" id="IPR050815">
    <property type="entry name" value="TF_fung"/>
</dbReference>
<dbReference type="EMBL" id="QKYT01000033">
    <property type="protein sequence ID" value="RIA97196.1"/>
    <property type="molecule type" value="Genomic_DNA"/>
</dbReference>
<dbReference type="CDD" id="cd00067">
    <property type="entry name" value="GAL4"/>
    <property type="match status" value="1"/>
</dbReference>
<accession>A0A397TJT0</accession>
<dbReference type="InterPro" id="IPR001138">
    <property type="entry name" value="Zn2Cys6_DnaBD"/>
</dbReference>
<gene>
    <name evidence="8" type="ORF">C1645_732683</name>
</gene>
<organism evidence="8 9">
    <name type="scientific">Glomus cerebriforme</name>
    <dbReference type="NCBI Taxonomy" id="658196"/>
    <lineage>
        <taxon>Eukaryota</taxon>
        <taxon>Fungi</taxon>
        <taxon>Fungi incertae sedis</taxon>
        <taxon>Mucoromycota</taxon>
        <taxon>Glomeromycotina</taxon>
        <taxon>Glomeromycetes</taxon>
        <taxon>Glomerales</taxon>
        <taxon>Glomeraceae</taxon>
        <taxon>Glomus</taxon>
    </lineage>
</organism>